<protein>
    <submittedName>
        <fullName evidence="1">Uncharacterized protein</fullName>
    </submittedName>
</protein>
<dbReference type="Proteomes" id="UP001604336">
    <property type="component" value="Unassembled WGS sequence"/>
</dbReference>
<comment type="caution">
    <text evidence="1">The sequence shown here is derived from an EMBL/GenBank/DDBJ whole genome shotgun (WGS) entry which is preliminary data.</text>
</comment>
<organism evidence="1 2">
    <name type="scientific">Abeliophyllum distichum</name>
    <dbReference type="NCBI Taxonomy" id="126358"/>
    <lineage>
        <taxon>Eukaryota</taxon>
        <taxon>Viridiplantae</taxon>
        <taxon>Streptophyta</taxon>
        <taxon>Embryophyta</taxon>
        <taxon>Tracheophyta</taxon>
        <taxon>Spermatophyta</taxon>
        <taxon>Magnoliopsida</taxon>
        <taxon>eudicotyledons</taxon>
        <taxon>Gunneridae</taxon>
        <taxon>Pentapetalae</taxon>
        <taxon>asterids</taxon>
        <taxon>lamiids</taxon>
        <taxon>Lamiales</taxon>
        <taxon>Oleaceae</taxon>
        <taxon>Forsythieae</taxon>
        <taxon>Abeliophyllum</taxon>
    </lineage>
</organism>
<evidence type="ECO:0000313" key="1">
    <source>
        <dbReference type="EMBL" id="KAL2486791.1"/>
    </source>
</evidence>
<name>A0ABD1RFN7_9LAMI</name>
<keyword evidence="2" id="KW-1185">Reference proteome</keyword>
<dbReference type="AlphaFoldDB" id="A0ABD1RFN7"/>
<dbReference type="EMBL" id="JBFOLK010000009">
    <property type="protein sequence ID" value="KAL2486791.1"/>
    <property type="molecule type" value="Genomic_DNA"/>
</dbReference>
<gene>
    <name evidence="1" type="ORF">Adt_31547</name>
</gene>
<accession>A0ABD1RFN7</accession>
<proteinExistence type="predicted"/>
<reference evidence="2" key="1">
    <citation type="submission" date="2024-07" db="EMBL/GenBank/DDBJ databases">
        <title>Two chromosome-level genome assemblies of Korean endemic species Abeliophyllum distichum and Forsythia ovata (Oleaceae).</title>
        <authorList>
            <person name="Jang H."/>
        </authorList>
    </citation>
    <scope>NUCLEOTIDE SEQUENCE [LARGE SCALE GENOMIC DNA]</scope>
</reference>
<evidence type="ECO:0000313" key="2">
    <source>
        <dbReference type="Proteomes" id="UP001604336"/>
    </source>
</evidence>
<sequence>MEFLVVDTRYAYHGVLGKPVLKDLQVATSIYHLAIKFPTPGGIAKVWGNQTEARECYMNALRKVVTREDATPSVMTIQIDAMDIDQENGEEDMVLNQGENHVLDLQIIGSDSLALLVEEL</sequence>